<gene>
    <name evidence="1" type="ORF">QB898_05805</name>
</gene>
<proteinExistence type="predicted"/>
<accession>A0AAW6RG89</accession>
<dbReference type="AlphaFoldDB" id="A0AAW6RG89"/>
<reference evidence="1 2" key="1">
    <citation type="submission" date="2023-04" db="EMBL/GenBank/DDBJ databases">
        <title>Ottowia paracancer sp. nov., isolated from human stomach.</title>
        <authorList>
            <person name="Song Y."/>
        </authorList>
    </citation>
    <scope>NUCLEOTIDE SEQUENCE [LARGE SCALE GENOMIC DNA]</scope>
    <source>
        <strain evidence="1 2">10c7w1</strain>
    </source>
</reference>
<sequence length="79" mass="8156">MPSHAHSFNPYAAFKALLAPAPLQIGTVQSIHQGEATIELPGGALIRARGQASTAQKVFVRGNLIEGAAPDLPVVTGEV</sequence>
<evidence type="ECO:0000313" key="2">
    <source>
        <dbReference type="Proteomes" id="UP001237156"/>
    </source>
</evidence>
<dbReference type="EMBL" id="JARVII010000009">
    <property type="protein sequence ID" value="MDG9699240.1"/>
    <property type="molecule type" value="Genomic_DNA"/>
</dbReference>
<protein>
    <submittedName>
        <fullName evidence="1">Uncharacterized protein</fullName>
    </submittedName>
</protein>
<comment type="caution">
    <text evidence="1">The sequence shown here is derived from an EMBL/GenBank/DDBJ whole genome shotgun (WGS) entry which is preliminary data.</text>
</comment>
<keyword evidence="2" id="KW-1185">Reference proteome</keyword>
<dbReference type="RefSeq" id="WP_279524173.1">
    <property type="nucleotide sequence ID" value="NZ_JARVII010000009.1"/>
</dbReference>
<dbReference type="Proteomes" id="UP001237156">
    <property type="component" value="Unassembled WGS sequence"/>
</dbReference>
<evidence type="ECO:0000313" key="1">
    <source>
        <dbReference type="EMBL" id="MDG9699240.1"/>
    </source>
</evidence>
<name>A0AAW6RG89_9BURK</name>
<organism evidence="1 2">
    <name type="scientific">Ottowia cancrivicina</name>
    <dbReference type="NCBI Taxonomy" id="3040346"/>
    <lineage>
        <taxon>Bacteria</taxon>
        <taxon>Pseudomonadati</taxon>
        <taxon>Pseudomonadota</taxon>
        <taxon>Betaproteobacteria</taxon>
        <taxon>Burkholderiales</taxon>
        <taxon>Comamonadaceae</taxon>
        <taxon>Ottowia</taxon>
    </lineage>
</organism>